<evidence type="ECO:0000256" key="4">
    <source>
        <dbReference type="PROSITE-ProRule" id="PRU00169"/>
    </source>
</evidence>
<dbReference type="InterPro" id="IPR001867">
    <property type="entry name" value="OmpR/PhoB-type_DNA-bd"/>
</dbReference>
<keyword evidence="1 4" id="KW-0597">Phosphoprotein</keyword>
<dbReference type="Proteomes" id="UP000077339">
    <property type="component" value="Unassembled WGS sequence"/>
</dbReference>
<name>A0A176JWG3_9BACT</name>
<dbReference type="InterPro" id="IPR001789">
    <property type="entry name" value="Sig_transdc_resp-reg_receiver"/>
</dbReference>
<dbReference type="PROSITE" id="PS50110">
    <property type="entry name" value="RESPONSE_REGULATORY"/>
    <property type="match status" value="1"/>
</dbReference>
<feature type="DNA-binding region" description="OmpR/PhoB-type" evidence="5">
    <location>
        <begin position="126"/>
        <end position="222"/>
    </location>
</feature>
<dbReference type="GO" id="GO:0006355">
    <property type="term" value="P:regulation of DNA-templated transcription"/>
    <property type="evidence" value="ECO:0007669"/>
    <property type="project" value="InterPro"/>
</dbReference>
<dbReference type="GO" id="GO:0005829">
    <property type="term" value="C:cytosol"/>
    <property type="evidence" value="ECO:0007669"/>
    <property type="project" value="TreeGrafter"/>
</dbReference>
<evidence type="ECO:0000256" key="3">
    <source>
        <dbReference type="ARBA" id="ARBA00023125"/>
    </source>
</evidence>
<dbReference type="GO" id="GO:0000976">
    <property type="term" value="F:transcription cis-regulatory region binding"/>
    <property type="evidence" value="ECO:0007669"/>
    <property type="project" value="TreeGrafter"/>
</dbReference>
<dbReference type="OrthoDB" id="48397at2"/>
<dbReference type="SUPFAM" id="SSF52172">
    <property type="entry name" value="CheY-like"/>
    <property type="match status" value="1"/>
</dbReference>
<evidence type="ECO:0008006" key="10">
    <source>
        <dbReference type="Google" id="ProtNLM"/>
    </source>
</evidence>
<feature type="modified residue" description="4-aspartylphosphate" evidence="4">
    <location>
        <position position="51"/>
    </location>
</feature>
<evidence type="ECO:0000313" key="9">
    <source>
        <dbReference type="Proteomes" id="UP000077339"/>
    </source>
</evidence>
<dbReference type="InterPro" id="IPR036388">
    <property type="entry name" value="WH-like_DNA-bd_sf"/>
</dbReference>
<protein>
    <recommendedName>
        <fullName evidence="10">Response regulator ArlR</fullName>
    </recommendedName>
</protein>
<dbReference type="InterPro" id="IPR011006">
    <property type="entry name" value="CheY-like_superfamily"/>
</dbReference>
<dbReference type="STRING" id="1453497.AT15_04895"/>
<evidence type="ECO:0000259" key="6">
    <source>
        <dbReference type="PROSITE" id="PS50110"/>
    </source>
</evidence>
<gene>
    <name evidence="8" type="ORF">AT15_04895</name>
</gene>
<dbReference type="PATRIC" id="fig|1453497.3.peg.970"/>
<dbReference type="AlphaFoldDB" id="A0A176JWG3"/>
<dbReference type="PANTHER" id="PTHR48111:SF40">
    <property type="entry name" value="PHOSPHATE REGULON TRANSCRIPTIONAL REGULATORY PROTEIN PHOB"/>
    <property type="match status" value="1"/>
</dbReference>
<dbReference type="PANTHER" id="PTHR48111">
    <property type="entry name" value="REGULATOR OF RPOS"/>
    <property type="match status" value="1"/>
</dbReference>
<dbReference type="EMBL" id="JFHK01000024">
    <property type="protein sequence ID" value="OAA28024.1"/>
    <property type="molecule type" value="Genomic_DNA"/>
</dbReference>
<feature type="domain" description="Response regulatory" evidence="6">
    <location>
        <begin position="2"/>
        <end position="116"/>
    </location>
</feature>
<dbReference type="Gene3D" id="6.10.250.690">
    <property type="match status" value="1"/>
</dbReference>
<keyword evidence="2" id="KW-0902">Two-component regulatory system</keyword>
<comment type="caution">
    <text evidence="8">The sequence shown here is derived from an EMBL/GenBank/DDBJ whole genome shotgun (WGS) entry which is preliminary data.</text>
</comment>
<evidence type="ECO:0000256" key="2">
    <source>
        <dbReference type="ARBA" id="ARBA00023012"/>
    </source>
</evidence>
<dbReference type="Gene3D" id="3.40.50.2300">
    <property type="match status" value="1"/>
</dbReference>
<evidence type="ECO:0000256" key="1">
    <source>
        <dbReference type="ARBA" id="ARBA00022553"/>
    </source>
</evidence>
<dbReference type="RefSeq" id="WP_068348819.1">
    <property type="nucleotide sequence ID" value="NZ_JFHK01000024.1"/>
</dbReference>
<evidence type="ECO:0000256" key="5">
    <source>
        <dbReference type="PROSITE-ProRule" id="PRU01091"/>
    </source>
</evidence>
<dbReference type="Pfam" id="PF00486">
    <property type="entry name" value="Trans_reg_C"/>
    <property type="match status" value="1"/>
</dbReference>
<dbReference type="PROSITE" id="PS51755">
    <property type="entry name" value="OMPR_PHOB"/>
    <property type="match status" value="1"/>
</dbReference>
<sequence length="222" mass="25584">MKILVVEDNEGLRQLLELELLHYGFDAMSAKTGVEALKLFKEQKPEIIILDIMLPQLDGFELLSSFRERDANVGIIVLSVLNTKEKRLKAFELGADDYMTKPFDVEELIARIEALGRRIRSNFTSEETILTDPLHINTSMRELEAKGEQVRLTKLEFDIFMLLYKNAGEVVNKEKLIEHIWGREKNISESVIPVYIKYLREKLSSLDIEIDTVRGIGYVLKI</sequence>
<dbReference type="Gene3D" id="1.10.10.10">
    <property type="entry name" value="Winged helix-like DNA-binding domain superfamily/Winged helix DNA-binding domain"/>
    <property type="match status" value="1"/>
</dbReference>
<reference evidence="8 9" key="1">
    <citation type="submission" date="2014-02" db="EMBL/GenBank/DDBJ databases">
        <title>Kosmotoga genome sequencing.</title>
        <authorList>
            <person name="Pollo S.M."/>
            <person name="Charchuk R."/>
            <person name="Nesbo C.L."/>
        </authorList>
    </citation>
    <scope>NUCLEOTIDE SEQUENCE [LARGE SCALE GENOMIC DNA]</scope>
    <source>
        <strain evidence="8 9">S304</strain>
    </source>
</reference>
<dbReference type="CDD" id="cd17574">
    <property type="entry name" value="REC_OmpR"/>
    <property type="match status" value="1"/>
</dbReference>
<dbReference type="GO" id="GO:0032993">
    <property type="term" value="C:protein-DNA complex"/>
    <property type="evidence" value="ECO:0007669"/>
    <property type="project" value="TreeGrafter"/>
</dbReference>
<dbReference type="SMART" id="SM00862">
    <property type="entry name" value="Trans_reg_C"/>
    <property type="match status" value="1"/>
</dbReference>
<organism evidence="8 9">
    <name type="scientific">Kosmotoga arenicorallina S304</name>
    <dbReference type="NCBI Taxonomy" id="1453497"/>
    <lineage>
        <taxon>Bacteria</taxon>
        <taxon>Thermotogati</taxon>
        <taxon>Thermotogota</taxon>
        <taxon>Thermotogae</taxon>
        <taxon>Kosmotogales</taxon>
        <taxon>Kosmotogaceae</taxon>
        <taxon>Kosmotoga</taxon>
    </lineage>
</organism>
<dbReference type="GO" id="GO:0000156">
    <property type="term" value="F:phosphorelay response regulator activity"/>
    <property type="evidence" value="ECO:0007669"/>
    <property type="project" value="TreeGrafter"/>
</dbReference>
<dbReference type="Pfam" id="PF00072">
    <property type="entry name" value="Response_reg"/>
    <property type="match status" value="1"/>
</dbReference>
<dbReference type="InterPro" id="IPR039420">
    <property type="entry name" value="WalR-like"/>
</dbReference>
<accession>A0A176JWG3</accession>
<dbReference type="SMART" id="SM00448">
    <property type="entry name" value="REC"/>
    <property type="match status" value="1"/>
</dbReference>
<dbReference type="CDD" id="cd00383">
    <property type="entry name" value="trans_reg_C"/>
    <property type="match status" value="1"/>
</dbReference>
<evidence type="ECO:0000259" key="7">
    <source>
        <dbReference type="PROSITE" id="PS51755"/>
    </source>
</evidence>
<evidence type="ECO:0000313" key="8">
    <source>
        <dbReference type="EMBL" id="OAA28024.1"/>
    </source>
</evidence>
<keyword evidence="9" id="KW-1185">Reference proteome</keyword>
<feature type="domain" description="OmpR/PhoB-type" evidence="7">
    <location>
        <begin position="126"/>
        <end position="222"/>
    </location>
</feature>
<proteinExistence type="predicted"/>
<keyword evidence="3 5" id="KW-0238">DNA-binding</keyword>